<keyword evidence="2" id="KW-0597">Phosphoprotein</keyword>
<evidence type="ECO:0000256" key="4">
    <source>
        <dbReference type="SAM" id="MobiDB-lite"/>
    </source>
</evidence>
<dbReference type="Pfam" id="PF13193">
    <property type="entry name" value="AMP-binding_C"/>
    <property type="match status" value="1"/>
</dbReference>
<dbReference type="NCBIfam" id="TIGR01746">
    <property type="entry name" value="Thioester-redct"/>
    <property type="match status" value="1"/>
</dbReference>
<evidence type="ECO:0000256" key="1">
    <source>
        <dbReference type="ARBA" id="ARBA00022450"/>
    </source>
</evidence>
<dbReference type="Gene3D" id="3.30.300.30">
    <property type="match status" value="1"/>
</dbReference>
<dbReference type="Pfam" id="PF00550">
    <property type="entry name" value="PP-binding"/>
    <property type="match status" value="1"/>
</dbReference>
<dbReference type="Gene3D" id="3.40.50.720">
    <property type="entry name" value="NAD(P)-binding Rossmann-like Domain"/>
    <property type="match status" value="1"/>
</dbReference>
<dbReference type="InterPro" id="IPR036736">
    <property type="entry name" value="ACP-like_sf"/>
</dbReference>
<dbReference type="InterPro" id="IPR010071">
    <property type="entry name" value="AA_adenyl_dom"/>
</dbReference>
<keyword evidence="1" id="KW-0596">Phosphopantetheine</keyword>
<dbReference type="STRING" id="341663.Q0CMV9"/>
<evidence type="ECO:0000256" key="2">
    <source>
        <dbReference type="ARBA" id="ARBA00022553"/>
    </source>
</evidence>
<dbReference type="InterPro" id="IPR020845">
    <property type="entry name" value="AMP-binding_CS"/>
</dbReference>
<comment type="similarity">
    <text evidence="3">Belongs to the NRP synthetase family.</text>
</comment>
<feature type="compositionally biased region" description="Basic and acidic residues" evidence="4">
    <location>
        <begin position="493"/>
        <end position="516"/>
    </location>
</feature>
<evidence type="ECO:0000313" key="7">
    <source>
        <dbReference type="Proteomes" id="UP000007963"/>
    </source>
</evidence>
<dbReference type="NCBIfam" id="TIGR01733">
    <property type="entry name" value="AA-adenyl-dom"/>
    <property type="match status" value="1"/>
</dbReference>
<dbReference type="InterPro" id="IPR010080">
    <property type="entry name" value="Thioester_reductase-like_dom"/>
</dbReference>
<dbReference type="PROSITE" id="PS50075">
    <property type="entry name" value="CARRIER"/>
    <property type="match status" value="1"/>
</dbReference>
<evidence type="ECO:0000313" key="6">
    <source>
        <dbReference type="EMBL" id="EAU34044.1"/>
    </source>
</evidence>
<dbReference type="OMA" id="GARVNWC"/>
<dbReference type="Pfam" id="PF07993">
    <property type="entry name" value="NAD_binding_4"/>
    <property type="match status" value="1"/>
</dbReference>
<organism evidence="6 7">
    <name type="scientific">Aspergillus terreus (strain NIH 2624 / FGSC A1156)</name>
    <dbReference type="NCBI Taxonomy" id="341663"/>
    <lineage>
        <taxon>Eukaryota</taxon>
        <taxon>Fungi</taxon>
        <taxon>Dikarya</taxon>
        <taxon>Ascomycota</taxon>
        <taxon>Pezizomycotina</taxon>
        <taxon>Eurotiomycetes</taxon>
        <taxon>Eurotiomycetidae</taxon>
        <taxon>Eurotiales</taxon>
        <taxon>Aspergillaceae</taxon>
        <taxon>Aspergillus</taxon>
        <taxon>Aspergillus subgen. Circumdati</taxon>
    </lineage>
</organism>
<dbReference type="HOGENOM" id="CLU_000022_2_17_1"/>
<dbReference type="SUPFAM" id="SSF51735">
    <property type="entry name" value="NAD(P)-binding Rossmann-fold domains"/>
    <property type="match status" value="1"/>
</dbReference>
<dbReference type="InterPro" id="IPR009081">
    <property type="entry name" value="PP-bd_ACP"/>
</dbReference>
<dbReference type="CDD" id="cd05235">
    <property type="entry name" value="SDR_e1"/>
    <property type="match status" value="1"/>
</dbReference>
<protein>
    <recommendedName>
        <fullName evidence="5">Carrier domain-containing protein</fullName>
    </recommendedName>
</protein>
<dbReference type="CDD" id="cd05930">
    <property type="entry name" value="A_NRPS"/>
    <property type="match status" value="1"/>
</dbReference>
<dbReference type="Gene3D" id="3.40.50.980">
    <property type="match status" value="2"/>
</dbReference>
<dbReference type="InterPro" id="IPR045851">
    <property type="entry name" value="AMP-bd_C_sf"/>
</dbReference>
<feature type="region of interest" description="Disordered" evidence="4">
    <location>
        <begin position="486"/>
        <end position="521"/>
    </location>
</feature>
<dbReference type="InterPro" id="IPR000873">
    <property type="entry name" value="AMP-dep_synth/lig_dom"/>
</dbReference>
<dbReference type="InterPro" id="IPR025110">
    <property type="entry name" value="AMP-bd_C"/>
</dbReference>
<dbReference type="SUPFAM" id="SSF47336">
    <property type="entry name" value="ACP-like"/>
    <property type="match status" value="1"/>
</dbReference>
<dbReference type="GeneID" id="4321087"/>
<name>Q0CMV9_ASPTN</name>
<dbReference type="OrthoDB" id="408177at2759"/>
<evidence type="ECO:0000259" key="5">
    <source>
        <dbReference type="PROSITE" id="PS50075"/>
    </source>
</evidence>
<dbReference type="PROSITE" id="PS00455">
    <property type="entry name" value="AMP_BINDING"/>
    <property type="match status" value="1"/>
</dbReference>
<dbReference type="InterPro" id="IPR036291">
    <property type="entry name" value="NAD(P)-bd_dom_sf"/>
</dbReference>
<evidence type="ECO:0000256" key="3">
    <source>
        <dbReference type="ARBA" id="ARBA00029454"/>
    </source>
</evidence>
<dbReference type="PANTHER" id="PTHR44845:SF6">
    <property type="entry name" value="BETA-ALANINE-ACTIVATING ENZYME"/>
    <property type="match status" value="1"/>
</dbReference>
<dbReference type="Proteomes" id="UP000007963">
    <property type="component" value="Unassembled WGS sequence"/>
</dbReference>
<dbReference type="Gene3D" id="1.10.1200.10">
    <property type="entry name" value="ACP-like"/>
    <property type="match status" value="1"/>
</dbReference>
<accession>Q0CMV9</accession>
<dbReference type="InterPro" id="IPR013120">
    <property type="entry name" value="FAR_NAD-bd"/>
</dbReference>
<feature type="domain" description="Carrier" evidence="5">
    <location>
        <begin position="516"/>
        <end position="591"/>
    </location>
</feature>
<dbReference type="Pfam" id="PF00501">
    <property type="entry name" value="AMP-binding"/>
    <property type="match status" value="1"/>
</dbReference>
<dbReference type="VEuPathDB" id="FungiDB:ATEG_04975"/>
<sequence length="1012" mass="112145">MEQVLIQKARASPNDTAILDSSLAISYQGIIRRADLLVEVLQEKGLRMSEPVGIVFESGYKQVISQIAVLRSGGTCVPVEPSMPSMRLTAMLNDINARYIITSSDLTDGLSEFTILDFDNITDTQHPIQAENEISLRANCDATHCSHILFTSGSTGRPKPIQISSGSILHVLNSFPTLPPGPSDRMSMFINPGFDFSLFEIWGALLSGATAIRIPKLVVTDPTTVGRFLRENNITVMIFPTALFNAIALSAPESFGGCRHVIVGGEAANVTSMRMVLGSSPPQYLWNAYGPTETTIWVTMGLVDLAEAEAPRLSIGQPLGETKIYLLNEQRELITDIGIRGEICVSGPQVSRGYLHRPQETQEKFIDIPASDLGEEGPAVRLYRTSDLGEWRRPGVLDYIGRADKQIKRSGHRVELGDIERTLEMHPSVHACVAIQHKQETSDILAAYVVFDSPTQMGESQDLTSWARERLPPYMVPDMVKQVQKFPLTSNGKVDRESLRPDMEMSAEKQEKEDSTHQASLGDRLRSKLQEYLNVPGIGNQDNIISHGLTSLQAARLVGAIKKDHGRSITLAQLYENPTIERLVAFLGSSNEAKIGPDEQLQRWQNDSRLADDLVLPPDWQSDTERRVFVTGATGFVGSFLLHALLSMPTVKNVACLARGSGNLTPAGRIQKAMEKYDLWDGSLEKVQKIIVLDGDLSKDTLGLGEEKFQWLANWASVIFHVGARVNWCEPYDAHFDANVTGTRNVIQVARSGRPKALHYLSSIDAWNVTGHVNNTERVLEDESLLPHRDSLLYDMGYAQSQWVADEMIQRAMRRGLPAAIYRPGFVIGDSQRAIGNPDDFFARFIVGCIQTGCYPHLPRQRLEYVTVDYVCAAMIHIAANNDNLGHGYHLVSPDPANSVSLEGTYDLLKEAGYLVEQIPYADWVETVRQASGNPLEPMLPLLQEPVLDGLSRLQTSMNTPVYDAKNTVYALADRPDIQYVPLDHKLLRSFVEFWEKRGYFTLCGDGCGTSK</sequence>
<dbReference type="AlphaFoldDB" id="Q0CMV9"/>
<proteinExistence type="inferred from homology"/>
<dbReference type="EMBL" id="CH476600">
    <property type="protein sequence ID" value="EAU34044.1"/>
    <property type="molecule type" value="Genomic_DNA"/>
</dbReference>
<dbReference type="Gene3D" id="2.30.38.10">
    <property type="entry name" value="Luciferase, Domain 3"/>
    <property type="match status" value="1"/>
</dbReference>
<dbReference type="RefSeq" id="XP_001214153.1">
    <property type="nucleotide sequence ID" value="XM_001214153.1"/>
</dbReference>
<dbReference type="eggNOG" id="KOG1178">
    <property type="taxonomic scope" value="Eukaryota"/>
</dbReference>
<dbReference type="PANTHER" id="PTHR44845">
    <property type="entry name" value="CARRIER DOMAIN-CONTAINING PROTEIN"/>
    <property type="match status" value="1"/>
</dbReference>
<dbReference type="SUPFAM" id="SSF56801">
    <property type="entry name" value="Acetyl-CoA synthetase-like"/>
    <property type="match status" value="1"/>
</dbReference>
<reference evidence="7" key="1">
    <citation type="submission" date="2005-09" db="EMBL/GenBank/DDBJ databases">
        <title>Annotation of the Aspergillus terreus NIH2624 genome.</title>
        <authorList>
            <person name="Birren B.W."/>
            <person name="Lander E.S."/>
            <person name="Galagan J.E."/>
            <person name="Nusbaum C."/>
            <person name="Devon K."/>
            <person name="Henn M."/>
            <person name="Ma L.-J."/>
            <person name="Jaffe D.B."/>
            <person name="Butler J."/>
            <person name="Alvarez P."/>
            <person name="Gnerre S."/>
            <person name="Grabherr M."/>
            <person name="Kleber M."/>
            <person name="Mauceli E.W."/>
            <person name="Brockman W."/>
            <person name="Rounsley S."/>
            <person name="Young S.K."/>
            <person name="LaButti K."/>
            <person name="Pushparaj V."/>
            <person name="DeCaprio D."/>
            <person name="Crawford M."/>
            <person name="Koehrsen M."/>
            <person name="Engels R."/>
            <person name="Montgomery P."/>
            <person name="Pearson M."/>
            <person name="Howarth C."/>
            <person name="Larson L."/>
            <person name="Luoma S."/>
            <person name="White J."/>
            <person name="Alvarado L."/>
            <person name="Kodira C.D."/>
            <person name="Zeng Q."/>
            <person name="Oleary S."/>
            <person name="Yandava C."/>
            <person name="Denning D.W."/>
            <person name="Nierman W.C."/>
            <person name="Milne T."/>
            <person name="Madden K."/>
        </authorList>
    </citation>
    <scope>NUCLEOTIDE SEQUENCE [LARGE SCALE GENOMIC DNA]</scope>
    <source>
        <strain evidence="7">NIH 2624 / FGSC A1156</strain>
    </source>
</reference>
<gene>
    <name evidence="6" type="ORF">ATEG_04975</name>
</gene>